<evidence type="ECO:0000256" key="1">
    <source>
        <dbReference type="SAM" id="MobiDB-lite"/>
    </source>
</evidence>
<dbReference type="EMBL" id="AWXA01000007">
    <property type="protein sequence ID" value="ERT62008.1"/>
    <property type="molecule type" value="Genomic_DNA"/>
</dbReference>
<dbReference type="GO" id="GO:0016651">
    <property type="term" value="F:oxidoreductase activity, acting on NAD(P)H"/>
    <property type="evidence" value="ECO:0007669"/>
    <property type="project" value="UniProtKB-ARBA"/>
</dbReference>
<dbReference type="PANTHER" id="PTHR39201:SF1">
    <property type="entry name" value="FLAVODOXIN-LIKE DOMAIN-CONTAINING PROTEIN"/>
    <property type="match status" value="1"/>
</dbReference>
<feature type="region of interest" description="Disordered" evidence="1">
    <location>
        <begin position="59"/>
        <end position="80"/>
    </location>
</feature>
<gene>
    <name evidence="3" type="ORF">HMPREF1250_2016</name>
</gene>
<dbReference type="Proteomes" id="UP000017090">
    <property type="component" value="Unassembled WGS sequence"/>
</dbReference>
<feature type="compositionally biased region" description="Basic and acidic residues" evidence="1">
    <location>
        <begin position="67"/>
        <end position="80"/>
    </location>
</feature>
<dbReference type="Gene3D" id="3.40.50.360">
    <property type="match status" value="1"/>
</dbReference>
<dbReference type="Pfam" id="PF12682">
    <property type="entry name" value="Flavodoxin_4"/>
    <property type="match status" value="1"/>
</dbReference>
<dbReference type="AlphaFoldDB" id="U7UU67"/>
<dbReference type="GO" id="GO:0010181">
    <property type="term" value="F:FMN binding"/>
    <property type="evidence" value="ECO:0007669"/>
    <property type="project" value="InterPro"/>
</dbReference>
<evidence type="ECO:0000313" key="4">
    <source>
        <dbReference type="Proteomes" id="UP000017090"/>
    </source>
</evidence>
<evidence type="ECO:0000313" key="3">
    <source>
        <dbReference type="EMBL" id="ERT62008.1"/>
    </source>
</evidence>
<dbReference type="SUPFAM" id="SSF52218">
    <property type="entry name" value="Flavoproteins"/>
    <property type="match status" value="1"/>
</dbReference>
<dbReference type="PATRIC" id="fig|1111454.3.peg.345"/>
<name>U7UU67_9FIRM</name>
<keyword evidence="4" id="KW-1185">Reference proteome</keyword>
<reference evidence="3 4" key="1">
    <citation type="submission" date="2013-09" db="EMBL/GenBank/DDBJ databases">
        <authorList>
            <person name="Durkin A.S."/>
            <person name="Haft D.R."/>
            <person name="McCorrison J."/>
            <person name="Torralba M."/>
            <person name="Gillis M."/>
            <person name="Haft D.H."/>
            <person name="Methe B."/>
            <person name="Sutton G."/>
            <person name="Nelson K.E."/>
        </authorList>
    </citation>
    <scope>NUCLEOTIDE SEQUENCE [LARGE SCALE GENOMIC DNA]</scope>
    <source>
        <strain evidence="3 4">BV3C16-1</strain>
    </source>
</reference>
<dbReference type="RefSeq" id="WP_023052904.1">
    <property type="nucleotide sequence ID" value="NZ_AWXA01000007.1"/>
</dbReference>
<organism evidence="3 4">
    <name type="scientific">Megasphaera vaginalis</name>
    <name type="common">ex Srinivasan et al. 2021</name>
    <dbReference type="NCBI Taxonomy" id="1111454"/>
    <lineage>
        <taxon>Bacteria</taxon>
        <taxon>Bacillati</taxon>
        <taxon>Bacillota</taxon>
        <taxon>Negativicutes</taxon>
        <taxon>Veillonellales</taxon>
        <taxon>Veillonellaceae</taxon>
        <taxon>Megasphaera</taxon>
    </lineage>
</organism>
<feature type="domain" description="Flavodoxin-like" evidence="2">
    <location>
        <begin position="26"/>
        <end position="173"/>
    </location>
</feature>
<accession>U7UU67</accession>
<evidence type="ECO:0000259" key="2">
    <source>
        <dbReference type="Pfam" id="PF12682"/>
    </source>
</evidence>
<dbReference type="InterPro" id="IPR029039">
    <property type="entry name" value="Flavoprotein-like_sf"/>
</dbReference>
<dbReference type="eggNOG" id="COG0716">
    <property type="taxonomic scope" value="Bacteria"/>
</dbReference>
<comment type="caution">
    <text evidence="3">The sequence shown here is derived from an EMBL/GenBank/DDBJ whole genome shotgun (WGS) entry which is preliminary data.</text>
</comment>
<dbReference type="PANTHER" id="PTHR39201">
    <property type="entry name" value="EXPORTED PROTEIN-RELATED"/>
    <property type="match status" value="1"/>
</dbReference>
<sequence>MMRNRAVVTPREQTAAAPHSLQDKRVLLVYYSWSGTTRDVIYEIRKKTGGDVYELMPEKPYTGSHSDVSEQAKEEQEQAYRPKIKNPLPDLSLYDVIILGYPIWWYEEPMIVDSFLAAATWEGKIILPFCTSGGSTVDQSVDNIRRQAHGATVLPGLTLPNGSGTDGLSEWLSESGF</sequence>
<dbReference type="InterPro" id="IPR008254">
    <property type="entry name" value="Flavodoxin/NO_synth"/>
</dbReference>
<dbReference type="STRING" id="1111454.HMPREF1250_2016"/>
<protein>
    <submittedName>
        <fullName evidence="3">Flavodoxin</fullName>
    </submittedName>
</protein>
<proteinExistence type="predicted"/>